<name>A0A8H6DJ20_9HYPO</name>
<keyword evidence="6" id="KW-0503">Monooxygenase</keyword>
<gene>
    <name evidence="6" type="ORF">FGLOB1_1233</name>
</gene>
<feature type="domain" description="FAD-binding" evidence="5">
    <location>
        <begin position="127"/>
        <end position="258"/>
    </location>
</feature>
<evidence type="ECO:0000259" key="5">
    <source>
        <dbReference type="Pfam" id="PF01494"/>
    </source>
</evidence>
<evidence type="ECO:0000256" key="2">
    <source>
        <dbReference type="ARBA" id="ARBA00022630"/>
    </source>
</evidence>
<proteinExistence type="predicted"/>
<evidence type="ECO:0000256" key="4">
    <source>
        <dbReference type="ARBA" id="ARBA00023002"/>
    </source>
</evidence>
<dbReference type="PANTHER" id="PTHR43004:SF19">
    <property type="entry name" value="BINDING MONOOXYGENASE, PUTATIVE (JCVI)-RELATED"/>
    <property type="match status" value="1"/>
</dbReference>
<dbReference type="Gene3D" id="3.30.9.10">
    <property type="entry name" value="D-Amino Acid Oxidase, subunit A, domain 2"/>
    <property type="match status" value="1"/>
</dbReference>
<dbReference type="InterPro" id="IPR036188">
    <property type="entry name" value="FAD/NAD-bd_sf"/>
</dbReference>
<evidence type="ECO:0000256" key="1">
    <source>
        <dbReference type="ARBA" id="ARBA00001974"/>
    </source>
</evidence>
<dbReference type="SUPFAM" id="SSF51905">
    <property type="entry name" value="FAD/NAD(P)-binding domain"/>
    <property type="match status" value="1"/>
</dbReference>
<evidence type="ECO:0000313" key="6">
    <source>
        <dbReference type="EMBL" id="KAF5719321.1"/>
    </source>
</evidence>
<feature type="domain" description="FAD-binding" evidence="5">
    <location>
        <begin position="37"/>
        <end position="99"/>
    </location>
</feature>
<accession>A0A8H6DJ20</accession>
<evidence type="ECO:0000313" key="7">
    <source>
        <dbReference type="Proteomes" id="UP000532311"/>
    </source>
</evidence>
<keyword evidence="4" id="KW-0560">Oxidoreductase</keyword>
<dbReference type="Pfam" id="PF01494">
    <property type="entry name" value="FAD_binding_3"/>
    <property type="match status" value="2"/>
</dbReference>
<keyword evidence="2" id="KW-0285">Flavoprotein</keyword>
<dbReference type="Gene3D" id="3.40.30.120">
    <property type="match status" value="1"/>
</dbReference>
<dbReference type="GO" id="GO:0071949">
    <property type="term" value="F:FAD binding"/>
    <property type="evidence" value="ECO:0007669"/>
    <property type="project" value="InterPro"/>
</dbReference>
<comment type="caution">
    <text evidence="6">The sequence shown here is derived from an EMBL/GenBank/DDBJ whole genome shotgun (WGS) entry which is preliminary data.</text>
</comment>
<dbReference type="Gene3D" id="3.50.50.60">
    <property type="entry name" value="FAD/NAD(P)-binding domain"/>
    <property type="match status" value="2"/>
</dbReference>
<keyword evidence="3" id="KW-0274">FAD</keyword>
<dbReference type="Pfam" id="PF21274">
    <property type="entry name" value="Rng_hyd_C"/>
    <property type="match status" value="1"/>
</dbReference>
<dbReference type="AlphaFoldDB" id="A0A8H6DJ20"/>
<dbReference type="InterPro" id="IPR050641">
    <property type="entry name" value="RIFMO-like"/>
</dbReference>
<protein>
    <submittedName>
        <fullName evidence="6">Monooxygenase</fullName>
    </submittedName>
</protein>
<comment type="cofactor">
    <cofactor evidence="1">
        <name>FAD</name>
        <dbReference type="ChEBI" id="CHEBI:57692"/>
    </cofactor>
</comment>
<dbReference type="EMBL" id="JAAQPF010000037">
    <property type="protein sequence ID" value="KAF5719321.1"/>
    <property type="molecule type" value="Genomic_DNA"/>
</dbReference>
<evidence type="ECO:0000256" key="3">
    <source>
        <dbReference type="ARBA" id="ARBA00022827"/>
    </source>
</evidence>
<organism evidence="6 7">
    <name type="scientific">Fusarium globosum</name>
    <dbReference type="NCBI Taxonomy" id="78864"/>
    <lineage>
        <taxon>Eukaryota</taxon>
        <taxon>Fungi</taxon>
        <taxon>Dikarya</taxon>
        <taxon>Ascomycota</taxon>
        <taxon>Pezizomycotina</taxon>
        <taxon>Sordariomycetes</taxon>
        <taxon>Hypocreomycetidae</taxon>
        <taxon>Hypocreales</taxon>
        <taxon>Nectriaceae</taxon>
        <taxon>Fusarium</taxon>
        <taxon>Fusarium fujikuroi species complex</taxon>
    </lineage>
</organism>
<keyword evidence="7" id="KW-1185">Reference proteome</keyword>
<dbReference type="GO" id="GO:0016709">
    <property type="term" value="F:oxidoreductase activity, acting on paired donors, with incorporation or reduction of molecular oxygen, NAD(P)H as one donor, and incorporation of one atom of oxygen"/>
    <property type="evidence" value="ECO:0007669"/>
    <property type="project" value="UniProtKB-ARBA"/>
</dbReference>
<reference evidence="6 7" key="1">
    <citation type="submission" date="2020-05" db="EMBL/GenBank/DDBJ databases">
        <title>Identification and distribution of gene clusters putatively required for synthesis of sphingolipid metabolism inhibitors in phylogenetically diverse species of the filamentous fungus Fusarium.</title>
        <authorList>
            <person name="Kim H.-S."/>
            <person name="Busman M."/>
            <person name="Brown D.W."/>
            <person name="Divon H."/>
            <person name="Uhlig S."/>
            <person name="Proctor R.H."/>
        </authorList>
    </citation>
    <scope>NUCLEOTIDE SEQUENCE [LARGE SCALE GENOMIC DNA]</scope>
    <source>
        <strain evidence="6 7">NRRL 26131</strain>
    </source>
</reference>
<dbReference type="InterPro" id="IPR002938">
    <property type="entry name" value="FAD-bd"/>
</dbReference>
<dbReference type="PANTHER" id="PTHR43004">
    <property type="entry name" value="TRK SYSTEM POTASSIUM UPTAKE PROTEIN"/>
    <property type="match status" value="1"/>
</dbReference>
<sequence length="433" mass="47426">MTVTAQQLDETLSSANLAKDKFTPIDHSNIPFEEEEWPVIIIGSSMVGKTLGLLLGYHGIKSVSFDRHSKAGAHPRAAGINFRTSEILRQLGLEEFTLEQSGKEFDLNAGMLIVEKLVGGKVIKHLQEHDPEHVRSFTPSNWTSFEPGTVTAEDAKQYFYQLSGLTPDQVDLQIVSMNYWTMAAYTAGRFESKGGRVFLAGDAAHTMPPTGGLGGNTGIADAHNLAWKLAYVLSGKAAHSLLATYNIERQPIDEFTVNQAYNRFQNRIVMQQPPASEAPDESIELGFRYPRGGAFVPEEKYPIPKELYDDPALPSAVPGSRFPHSYLDDDSSPGKSISTIDLVKRNLVLVTIDPDSPWIAAAGKAPIEIDAYTLNATSSPYRDVKGDVEKKCRLKPGEAILVRPDGFIAWRGTMADSGHEKQLKDGINAVLGK</sequence>
<dbReference type="Proteomes" id="UP000532311">
    <property type="component" value="Unassembled WGS sequence"/>
</dbReference>